<evidence type="ECO:0000313" key="3">
    <source>
        <dbReference type="Proteomes" id="UP001589608"/>
    </source>
</evidence>
<comment type="caution">
    <text evidence="2">The sequence shown here is derived from an EMBL/GenBank/DDBJ whole genome shotgun (WGS) entry which is preliminary data.</text>
</comment>
<evidence type="ECO:0000313" key="2">
    <source>
        <dbReference type="EMBL" id="MFB9445502.1"/>
    </source>
</evidence>
<reference evidence="2 3" key="1">
    <citation type="submission" date="2024-09" db="EMBL/GenBank/DDBJ databases">
        <authorList>
            <person name="Sun Q."/>
            <person name="Mori K."/>
        </authorList>
    </citation>
    <scope>NUCLEOTIDE SEQUENCE [LARGE SCALE GENOMIC DNA]</scope>
    <source>
        <strain evidence="2 3">JCM 3307</strain>
    </source>
</reference>
<name>A0ABV5M9F6_9ACTN</name>
<dbReference type="EMBL" id="JBHMCA010000042">
    <property type="protein sequence ID" value="MFB9445502.1"/>
    <property type="molecule type" value="Genomic_DNA"/>
</dbReference>
<evidence type="ECO:0000256" key="1">
    <source>
        <dbReference type="SAM" id="Phobius"/>
    </source>
</evidence>
<accession>A0ABV5M9F6</accession>
<proteinExistence type="predicted"/>
<keyword evidence="1" id="KW-0472">Membrane</keyword>
<protein>
    <submittedName>
        <fullName evidence="2">Uncharacterized protein</fullName>
    </submittedName>
</protein>
<gene>
    <name evidence="2" type="ORF">ACFFTR_20695</name>
</gene>
<organism evidence="2 3">
    <name type="scientific">Dactylosporangium vinaceum</name>
    <dbReference type="NCBI Taxonomy" id="53362"/>
    <lineage>
        <taxon>Bacteria</taxon>
        <taxon>Bacillati</taxon>
        <taxon>Actinomycetota</taxon>
        <taxon>Actinomycetes</taxon>
        <taxon>Micromonosporales</taxon>
        <taxon>Micromonosporaceae</taxon>
        <taxon>Dactylosporangium</taxon>
    </lineage>
</organism>
<keyword evidence="1" id="KW-1133">Transmembrane helix</keyword>
<sequence>MNRPFTVRDALAAVAIFWTVGACLLVAAWRSGVAEDRAHRAPTCSEGQAFKPVECQITIDGTMTGLTHDRAEMDVGGRRATARVTLSGEISDVRGVPVRVTLYRGKVIHIEGQRLKIDTDDAPASSHTALRNIGMFFIVGGAVLAGVNLLLGSIRRRWAAAR</sequence>
<keyword evidence="1" id="KW-0812">Transmembrane</keyword>
<dbReference type="PROSITE" id="PS51257">
    <property type="entry name" value="PROKAR_LIPOPROTEIN"/>
    <property type="match status" value="1"/>
</dbReference>
<dbReference type="Proteomes" id="UP001589608">
    <property type="component" value="Unassembled WGS sequence"/>
</dbReference>
<keyword evidence="3" id="KW-1185">Reference proteome</keyword>
<feature type="transmembrane region" description="Helical" evidence="1">
    <location>
        <begin position="133"/>
        <end position="154"/>
    </location>
</feature>